<feature type="transmembrane region" description="Helical" evidence="1">
    <location>
        <begin position="46"/>
        <end position="67"/>
    </location>
</feature>
<evidence type="ECO:0000313" key="3">
    <source>
        <dbReference type="Proteomes" id="UP000799772"/>
    </source>
</evidence>
<dbReference type="Proteomes" id="UP000799772">
    <property type="component" value="Unassembled WGS sequence"/>
</dbReference>
<accession>A0A9P4ISL6</accession>
<dbReference type="PANTHER" id="PTHR37576">
    <property type="entry name" value="DEFECT AT LOW TEMPERATURE PROTEIN 1"/>
    <property type="match status" value="1"/>
</dbReference>
<reference evidence="2" key="1">
    <citation type="journal article" date="2020" name="Stud. Mycol.">
        <title>101 Dothideomycetes genomes: a test case for predicting lifestyles and emergence of pathogens.</title>
        <authorList>
            <person name="Haridas S."/>
            <person name="Albert R."/>
            <person name="Binder M."/>
            <person name="Bloem J."/>
            <person name="Labutti K."/>
            <person name="Salamov A."/>
            <person name="Andreopoulos B."/>
            <person name="Baker S."/>
            <person name="Barry K."/>
            <person name="Bills G."/>
            <person name="Bluhm B."/>
            <person name="Cannon C."/>
            <person name="Castanera R."/>
            <person name="Culley D."/>
            <person name="Daum C."/>
            <person name="Ezra D."/>
            <person name="Gonzalez J."/>
            <person name="Henrissat B."/>
            <person name="Kuo A."/>
            <person name="Liang C."/>
            <person name="Lipzen A."/>
            <person name="Lutzoni F."/>
            <person name="Magnuson J."/>
            <person name="Mondo S."/>
            <person name="Nolan M."/>
            <person name="Ohm R."/>
            <person name="Pangilinan J."/>
            <person name="Park H.-J."/>
            <person name="Ramirez L."/>
            <person name="Alfaro M."/>
            <person name="Sun H."/>
            <person name="Tritt A."/>
            <person name="Yoshinaga Y."/>
            <person name="Zwiers L.-H."/>
            <person name="Turgeon B."/>
            <person name="Goodwin S."/>
            <person name="Spatafora J."/>
            <person name="Crous P."/>
            <person name="Grigoriev I."/>
        </authorList>
    </citation>
    <scope>NUCLEOTIDE SEQUENCE</scope>
    <source>
        <strain evidence="2">CBS 133067</strain>
    </source>
</reference>
<keyword evidence="1" id="KW-0812">Transmembrane</keyword>
<keyword evidence="1" id="KW-0472">Membrane</keyword>
<dbReference type="InterPro" id="IPR021514">
    <property type="entry name" value="DUF3176"/>
</dbReference>
<evidence type="ECO:0000313" key="2">
    <source>
        <dbReference type="EMBL" id="KAF2103501.1"/>
    </source>
</evidence>
<protein>
    <submittedName>
        <fullName evidence="2">Uncharacterized protein</fullName>
    </submittedName>
</protein>
<evidence type="ECO:0000256" key="1">
    <source>
        <dbReference type="SAM" id="Phobius"/>
    </source>
</evidence>
<dbReference type="PANTHER" id="PTHR37576:SF2">
    <property type="entry name" value="DEFECT AT LOW TEMPERATURE PROTEIN 1"/>
    <property type="match status" value="1"/>
</dbReference>
<proteinExistence type="predicted"/>
<feature type="transmembrane region" description="Helical" evidence="1">
    <location>
        <begin position="88"/>
        <end position="110"/>
    </location>
</feature>
<name>A0A9P4ISL6_9PEZI</name>
<dbReference type="Pfam" id="PF11374">
    <property type="entry name" value="DUF3176"/>
    <property type="match status" value="1"/>
</dbReference>
<keyword evidence="3" id="KW-1185">Reference proteome</keyword>
<dbReference type="AlphaFoldDB" id="A0A9P4ISL6"/>
<organism evidence="2 3">
    <name type="scientific">Rhizodiscina lignyota</name>
    <dbReference type="NCBI Taxonomy" id="1504668"/>
    <lineage>
        <taxon>Eukaryota</taxon>
        <taxon>Fungi</taxon>
        <taxon>Dikarya</taxon>
        <taxon>Ascomycota</taxon>
        <taxon>Pezizomycotina</taxon>
        <taxon>Dothideomycetes</taxon>
        <taxon>Pleosporomycetidae</taxon>
        <taxon>Aulographales</taxon>
        <taxon>Rhizodiscinaceae</taxon>
        <taxon>Rhizodiscina</taxon>
    </lineage>
</organism>
<dbReference type="EMBL" id="ML978122">
    <property type="protein sequence ID" value="KAF2103501.1"/>
    <property type="molecule type" value="Genomic_DNA"/>
</dbReference>
<dbReference type="OrthoDB" id="5357734at2759"/>
<gene>
    <name evidence="2" type="ORF">NA57DRAFT_72475</name>
</gene>
<keyword evidence="1" id="KW-1133">Transmembrane helix</keyword>
<comment type="caution">
    <text evidence="2">The sequence shown here is derived from an EMBL/GenBank/DDBJ whole genome shotgun (WGS) entry which is preliminary data.</text>
</comment>
<feature type="transmembrane region" description="Helical" evidence="1">
    <location>
        <begin position="506"/>
        <end position="529"/>
    </location>
</feature>
<sequence length="619" mass="67857">MGSDLKDPEATVYELHSLSSEIDPNDAKQDVNIEWTPGFWAQFPKIGLGALLVALIACVGEVIILVTSDGKSQSKWPHRVAPNVLLSISNSVANICFSIAIGNGVAIAWWRQTLKPTTIEQLQRSWAFSTSLKQIAFAGKYFNVIALAALTTKLLIIDAVLMQKATSTYLDTDPPVPIALKGFANATFPRTGGGSGTLSTSLILDLQMWYQRGGFYYNGDWFSGCNSTKDDGSDYTCILNVPGAGFEFDCSEAVSNKIDYGKTLKSGSTANLFHIGFEEVYANANQSYSYINMDVSFTRADNTASCPGTLLQQTCKLRPATIGYPVTIDGGANQIMLGIDEHAYIFYDEPIFTSYNRSIKQQDGYTVLGYQDVHETNNTNAVEDSRLGGIVQAMNQFLAGDANMTRILDKHNSTKYEIQQTGMAQLYLTEAMADERDCGYWYLDPMFTDSPDSIPDLVNQINQIMFLIATDGSLEDPDDQDKKNNMPDAFNGTAYIDNVHYATNYAYMWGGFVSTMVCILCVLPVYWGFWQLGRPVTLGPFEIAAAFRSPMVTGGGTVEEVIKKRGDQKVQFGHIVSGDAAGQLGIAEAQYVTRAHPSIGSARQEIDEAVAGILHTRTR</sequence>